<dbReference type="AlphaFoldDB" id="A0A8D8B3P3"/>
<accession>A0A8D8B3P3</accession>
<dbReference type="PANTHER" id="PTHR37984:SF5">
    <property type="entry name" value="PROTEIN NYNRIN-LIKE"/>
    <property type="match status" value="1"/>
</dbReference>
<dbReference type="InterPro" id="IPR055510">
    <property type="entry name" value="DUF7083"/>
</dbReference>
<keyword evidence="1" id="KW-0808">Transferase</keyword>
<keyword evidence="4" id="KW-0255">Endonuclease</keyword>
<dbReference type="InterPro" id="IPR021109">
    <property type="entry name" value="Peptidase_aspartic_dom_sf"/>
</dbReference>
<dbReference type="InterPro" id="IPR043502">
    <property type="entry name" value="DNA/RNA_pol_sf"/>
</dbReference>
<keyword evidence="3" id="KW-0540">Nuclease</keyword>
<reference evidence="7" key="1">
    <citation type="submission" date="2021-05" db="EMBL/GenBank/DDBJ databases">
        <authorList>
            <person name="Alioto T."/>
            <person name="Alioto T."/>
            <person name="Gomez Garrido J."/>
        </authorList>
    </citation>
    <scope>NUCLEOTIDE SEQUENCE</scope>
</reference>
<dbReference type="GO" id="GO:0071897">
    <property type="term" value="P:DNA biosynthetic process"/>
    <property type="evidence" value="ECO:0007669"/>
    <property type="project" value="UniProtKB-ARBA"/>
</dbReference>
<dbReference type="Gene3D" id="2.40.70.10">
    <property type="entry name" value="Acid Proteases"/>
    <property type="match status" value="1"/>
</dbReference>
<keyword evidence="4" id="KW-0378">Hydrolase</keyword>
<dbReference type="GO" id="GO:0004519">
    <property type="term" value="F:endonuclease activity"/>
    <property type="evidence" value="ECO:0007669"/>
    <property type="project" value="UniProtKB-KW"/>
</dbReference>
<dbReference type="SUPFAM" id="SSF56672">
    <property type="entry name" value="DNA/RNA polymerases"/>
    <property type="match status" value="1"/>
</dbReference>
<feature type="domain" description="DUF7083" evidence="6">
    <location>
        <begin position="62"/>
        <end position="147"/>
    </location>
</feature>
<sequence length="627" mass="69491">MSTENRGNHSGHGRKPTFEEMLFELLQQQQRMMAQVTQQMTTSQAATQKCLKELSRDDIALDALASNIVEFNHDPEQGTTFDTWFSRYSDLFDKDAAKLDDAAKVRLLMRKLNPAAHERYTSFILPKKPNVLSFKETVEQLMSLFGSPVSVFHRRYKCLQVTKEDSEDILAYSCRVNRACVDFKLSALSEEQFKCLIFVCGLRSSGDSDMRMRLITRLNEAADITLTKVVEDCRSLVSLKRDNVLVENPKQSAVHAVRHNNKTFSPPKHQSAPAGGSKQSAGQPRSPCWSCGGMHYSSDCNFKEHVCRDCGKKGHKEGYCSCFSGKPAGKKKYGAKKTKATKVVAVHNVSRGRKYAEVQINNVPVRLQVDSASDITIITDQMWKQIGKPKAGPPSCKAVTASGEPLGLALEFWCDVTIQGVSKRGLCRVAVPGINLFVLGTDWMDNFGLWDVPISSFCSKVCSQPQHSLDVGQLQAKYTDVFTSRMGLCTKTKVKLSLRGNPKPVFRPKRPVAYSMEGAVEEELQRLTNIGVLKPVEFSDWAAPIVVVRKPNGTIRICADFSTGLNSVLESNQHPLPLPEDIFASMAGCKVFSHIDLSDAYLQVEVDPDSQTFSPSTPTRGSTSIPA</sequence>
<name>A0A8D8B3P3_CULPI</name>
<evidence type="ECO:0000256" key="5">
    <source>
        <dbReference type="SAM" id="MobiDB-lite"/>
    </source>
</evidence>
<dbReference type="CDD" id="cd01647">
    <property type="entry name" value="RT_LTR"/>
    <property type="match status" value="1"/>
</dbReference>
<evidence type="ECO:0000259" key="6">
    <source>
        <dbReference type="Pfam" id="PF23309"/>
    </source>
</evidence>
<keyword evidence="2" id="KW-0548">Nucleotidyltransferase</keyword>
<feature type="region of interest" description="Disordered" evidence="5">
    <location>
        <begin position="608"/>
        <end position="627"/>
    </location>
</feature>
<dbReference type="Pfam" id="PF23309">
    <property type="entry name" value="DUF7083"/>
    <property type="match status" value="1"/>
</dbReference>
<proteinExistence type="predicted"/>
<organism evidence="7">
    <name type="scientific">Culex pipiens</name>
    <name type="common">House mosquito</name>
    <dbReference type="NCBI Taxonomy" id="7175"/>
    <lineage>
        <taxon>Eukaryota</taxon>
        <taxon>Metazoa</taxon>
        <taxon>Ecdysozoa</taxon>
        <taxon>Arthropoda</taxon>
        <taxon>Hexapoda</taxon>
        <taxon>Insecta</taxon>
        <taxon>Pterygota</taxon>
        <taxon>Neoptera</taxon>
        <taxon>Endopterygota</taxon>
        <taxon>Diptera</taxon>
        <taxon>Nematocera</taxon>
        <taxon>Culicoidea</taxon>
        <taxon>Culicidae</taxon>
        <taxon>Culicinae</taxon>
        <taxon>Culicini</taxon>
        <taxon>Culex</taxon>
        <taxon>Culex</taxon>
    </lineage>
</organism>
<evidence type="ECO:0000256" key="3">
    <source>
        <dbReference type="ARBA" id="ARBA00022722"/>
    </source>
</evidence>
<dbReference type="EMBL" id="HBUE01060213">
    <property type="protein sequence ID" value="CAG6468272.1"/>
    <property type="molecule type" value="Transcribed_RNA"/>
</dbReference>
<dbReference type="Gene3D" id="3.30.70.270">
    <property type="match status" value="1"/>
</dbReference>
<evidence type="ECO:0000256" key="4">
    <source>
        <dbReference type="ARBA" id="ARBA00022759"/>
    </source>
</evidence>
<evidence type="ECO:0000313" key="7">
    <source>
        <dbReference type="EMBL" id="CAG6468272.1"/>
    </source>
</evidence>
<dbReference type="InterPro" id="IPR050951">
    <property type="entry name" value="Retrovirus_Pol_polyprotein"/>
</dbReference>
<protein>
    <submittedName>
        <fullName evidence="7">Uncharacterized protein K02A2.6</fullName>
    </submittedName>
</protein>
<dbReference type="SUPFAM" id="SSF50630">
    <property type="entry name" value="Acid proteases"/>
    <property type="match status" value="1"/>
</dbReference>
<evidence type="ECO:0000256" key="2">
    <source>
        <dbReference type="ARBA" id="ARBA00022695"/>
    </source>
</evidence>
<dbReference type="GO" id="GO:0016779">
    <property type="term" value="F:nucleotidyltransferase activity"/>
    <property type="evidence" value="ECO:0007669"/>
    <property type="project" value="UniProtKB-KW"/>
</dbReference>
<feature type="compositionally biased region" description="Polar residues" evidence="5">
    <location>
        <begin position="609"/>
        <end position="627"/>
    </location>
</feature>
<dbReference type="InterPro" id="IPR043128">
    <property type="entry name" value="Rev_trsase/Diguanyl_cyclase"/>
</dbReference>
<feature type="region of interest" description="Disordered" evidence="5">
    <location>
        <begin position="255"/>
        <end position="281"/>
    </location>
</feature>
<evidence type="ECO:0000256" key="1">
    <source>
        <dbReference type="ARBA" id="ARBA00022679"/>
    </source>
</evidence>
<dbReference type="Gene3D" id="3.10.10.10">
    <property type="entry name" value="HIV Type 1 Reverse Transcriptase, subunit A, domain 1"/>
    <property type="match status" value="1"/>
</dbReference>
<dbReference type="PANTHER" id="PTHR37984">
    <property type="entry name" value="PROTEIN CBG26694"/>
    <property type="match status" value="1"/>
</dbReference>